<dbReference type="InterPro" id="IPR008984">
    <property type="entry name" value="SMAD_FHA_dom_sf"/>
</dbReference>
<keyword evidence="3" id="KW-1185">Reference proteome</keyword>
<accession>A0A5E8BBC1</accession>
<dbReference type="Pfam" id="PF00069">
    <property type="entry name" value="Pkinase"/>
    <property type="match status" value="1"/>
</dbReference>
<feature type="domain" description="Protein kinase" evidence="1">
    <location>
        <begin position="1"/>
        <end position="293"/>
    </location>
</feature>
<proteinExistence type="predicted"/>
<sequence length="317" mass="35744">MVYCQDTSLNGTFLNGILIGRQHTVLLSHGDSIGLSNVYQFSYIENSIFKSEKSSLIEATKEKIGDYEVSKRIIGKGAFGEPNIISVRDTFFKNHKVFIFEDLLTGGDLFSYLIGPNETLRALPEAEVLFICYQILHALQYLHSLCIAHRDLKLDNILLESPFPGSRVVLGDFGIAKTLSESRSKMSTVIGTPEYSAPEVGFSRSKGFDGYNLLCDMWSLGVIVHILFTGISPFFDENNVKQTAINASNGKIFLETEEWNKVSSKGKDFVSKLLQVNPDKRLTSNECFQHKWIMRFASRLEELYNEKIVKGWIVAQK</sequence>
<dbReference type="GO" id="GO:0005524">
    <property type="term" value="F:ATP binding"/>
    <property type="evidence" value="ECO:0007669"/>
    <property type="project" value="InterPro"/>
</dbReference>
<name>A0A5E8BBC1_9ASCO</name>
<dbReference type="PROSITE" id="PS50011">
    <property type="entry name" value="PROTEIN_KINASE_DOM"/>
    <property type="match status" value="1"/>
</dbReference>
<dbReference type="InterPro" id="IPR008271">
    <property type="entry name" value="Ser/Thr_kinase_AS"/>
</dbReference>
<dbReference type="EMBL" id="CABVLU010000002">
    <property type="protein sequence ID" value="VVT48396.1"/>
    <property type="molecule type" value="Genomic_DNA"/>
</dbReference>
<dbReference type="Proteomes" id="UP000398389">
    <property type="component" value="Unassembled WGS sequence"/>
</dbReference>
<dbReference type="GeneID" id="43580578"/>
<dbReference type="OrthoDB" id="74764at2759"/>
<dbReference type="PANTHER" id="PTHR24347">
    <property type="entry name" value="SERINE/THREONINE-PROTEIN KINASE"/>
    <property type="match status" value="1"/>
</dbReference>
<dbReference type="InterPro" id="IPR011009">
    <property type="entry name" value="Kinase-like_dom_sf"/>
</dbReference>
<organism evidence="2 3">
    <name type="scientific">Magnusiomyces paraingens</name>
    <dbReference type="NCBI Taxonomy" id="2606893"/>
    <lineage>
        <taxon>Eukaryota</taxon>
        <taxon>Fungi</taxon>
        <taxon>Dikarya</taxon>
        <taxon>Ascomycota</taxon>
        <taxon>Saccharomycotina</taxon>
        <taxon>Dipodascomycetes</taxon>
        <taxon>Dipodascales</taxon>
        <taxon>Dipodascaceae</taxon>
        <taxon>Magnusiomyces</taxon>
    </lineage>
</organism>
<evidence type="ECO:0000259" key="1">
    <source>
        <dbReference type="PROSITE" id="PS50011"/>
    </source>
</evidence>
<gene>
    <name evidence="2" type="ORF">SAPINGB_P001758</name>
</gene>
<dbReference type="AlphaFoldDB" id="A0A5E8BBC1"/>
<dbReference type="SUPFAM" id="SSF56112">
    <property type="entry name" value="Protein kinase-like (PK-like)"/>
    <property type="match status" value="1"/>
</dbReference>
<protein>
    <recommendedName>
        <fullName evidence="1">Protein kinase domain-containing protein</fullName>
    </recommendedName>
</protein>
<evidence type="ECO:0000313" key="2">
    <source>
        <dbReference type="EMBL" id="VVT48396.1"/>
    </source>
</evidence>
<reference evidence="2 3" key="1">
    <citation type="submission" date="2019-09" db="EMBL/GenBank/DDBJ databases">
        <authorList>
            <person name="Brejova B."/>
        </authorList>
    </citation>
    <scope>NUCLEOTIDE SEQUENCE [LARGE SCALE GENOMIC DNA]</scope>
</reference>
<dbReference type="Gene3D" id="1.10.510.10">
    <property type="entry name" value="Transferase(Phosphotransferase) domain 1"/>
    <property type="match status" value="1"/>
</dbReference>
<dbReference type="PROSITE" id="PS00108">
    <property type="entry name" value="PROTEIN_KINASE_ST"/>
    <property type="match status" value="1"/>
</dbReference>
<dbReference type="InterPro" id="IPR000719">
    <property type="entry name" value="Prot_kinase_dom"/>
</dbReference>
<dbReference type="Gene3D" id="2.60.200.20">
    <property type="match status" value="1"/>
</dbReference>
<dbReference type="SUPFAM" id="SSF49879">
    <property type="entry name" value="SMAD/FHA domain"/>
    <property type="match status" value="1"/>
</dbReference>
<evidence type="ECO:0000313" key="3">
    <source>
        <dbReference type="Proteomes" id="UP000398389"/>
    </source>
</evidence>
<dbReference type="GO" id="GO:0004672">
    <property type="term" value="F:protein kinase activity"/>
    <property type="evidence" value="ECO:0007669"/>
    <property type="project" value="InterPro"/>
</dbReference>
<dbReference type="SMART" id="SM00220">
    <property type="entry name" value="S_TKc"/>
    <property type="match status" value="1"/>
</dbReference>
<dbReference type="RefSeq" id="XP_031852369.1">
    <property type="nucleotide sequence ID" value="XM_031996478.1"/>
</dbReference>